<feature type="domain" description="PKD" evidence="2">
    <location>
        <begin position="585"/>
        <end position="652"/>
    </location>
</feature>
<comment type="caution">
    <text evidence="3">The sequence shown here is derived from an EMBL/GenBank/DDBJ whole genome shotgun (WGS) entry which is preliminary data.</text>
</comment>
<keyword evidence="1" id="KW-0732">Signal</keyword>
<proteinExistence type="predicted"/>
<dbReference type="PROSITE" id="PS50093">
    <property type="entry name" value="PKD"/>
    <property type="match status" value="1"/>
</dbReference>
<reference evidence="3" key="2">
    <citation type="submission" date="2021-04" db="EMBL/GenBank/DDBJ databases">
        <authorList>
            <person name="Gilroy R."/>
        </authorList>
    </citation>
    <scope>NUCLEOTIDE SEQUENCE</scope>
    <source>
        <strain evidence="3">Gambia16-930</strain>
    </source>
</reference>
<dbReference type="AlphaFoldDB" id="A0A9D1RH13"/>
<reference evidence="3" key="1">
    <citation type="journal article" date="2021" name="PeerJ">
        <title>Extensive microbial diversity within the chicken gut microbiome revealed by metagenomics and culture.</title>
        <authorList>
            <person name="Gilroy R."/>
            <person name="Ravi A."/>
            <person name="Getino M."/>
            <person name="Pursley I."/>
            <person name="Horton D.L."/>
            <person name="Alikhan N.F."/>
            <person name="Baker D."/>
            <person name="Gharbi K."/>
            <person name="Hall N."/>
            <person name="Watson M."/>
            <person name="Adriaenssens E.M."/>
            <person name="Foster-Nyarko E."/>
            <person name="Jarju S."/>
            <person name="Secka A."/>
            <person name="Antonio M."/>
            <person name="Oren A."/>
            <person name="Chaudhuri R.R."/>
            <person name="La Ragione R."/>
            <person name="Hildebrand F."/>
            <person name="Pallen M.J."/>
        </authorList>
    </citation>
    <scope>NUCLEOTIDE SEQUENCE</scope>
    <source>
        <strain evidence="3">Gambia16-930</strain>
    </source>
</reference>
<evidence type="ECO:0000313" key="3">
    <source>
        <dbReference type="EMBL" id="HIW87290.1"/>
    </source>
</evidence>
<protein>
    <submittedName>
        <fullName evidence="3">Choice-of-anchor L domain-containing protein</fullName>
    </submittedName>
</protein>
<dbReference type="InterPro" id="IPR000601">
    <property type="entry name" value="PKD_dom"/>
</dbReference>
<dbReference type="Gene3D" id="2.60.40.10">
    <property type="entry name" value="Immunoglobulins"/>
    <property type="match status" value="1"/>
</dbReference>
<organism evidence="3 4">
    <name type="scientific">Candidatus Onthomorpha intestinigallinarum</name>
    <dbReference type="NCBI Taxonomy" id="2840880"/>
    <lineage>
        <taxon>Bacteria</taxon>
        <taxon>Pseudomonadati</taxon>
        <taxon>Bacteroidota</taxon>
        <taxon>Bacteroidia</taxon>
        <taxon>Bacteroidales</taxon>
        <taxon>Candidatus Onthomorpha</taxon>
    </lineage>
</organism>
<evidence type="ECO:0000256" key="1">
    <source>
        <dbReference type="SAM" id="SignalP"/>
    </source>
</evidence>
<dbReference type="SUPFAM" id="SSF49299">
    <property type="entry name" value="PKD domain"/>
    <property type="match status" value="1"/>
</dbReference>
<feature type="signal peptide" evidence="1">
    <location>
        <begin position="1"/>
        <end position="18"/>
    </location>
</feature>
<sequence length="762" mass="83295">MRKLLLLFALIFPLGVYSQVTVTSANGQNVEELLNEHFLGGGVVISNARFNGQAVINSNAIGTFTNADTTAPNVGSPAGIVMVTGDCMDASAGQSLGTVSTNASPASDGDGVSPALALTLRGQGNTQAMNDVAVLQFDFIPSGEYVSFKYVFASEEYPSFVCSSYNDIFGFFISGPYDENGNPVDVGHTPYQFRNIAVIPGSTDPVSINTVNGGNSYGSASPCILTNTQYFRTNTNNNCKMNGYTIELETEEVFVVPCYKYKLELAICDVFDHIYNSAVFLSANSFRVDELSLSRPEPGIEGGETDDFVKGCDHYDVTMTINRPANENETHNLEFAGDAVEGIDYRLTDLNGNPVGQTLNFVEGESSATVRIEFLSSPDDVEGERKTLLVITEYVNDCAKRDTVTLNMVAPAPFTHTLYRQMEDNTMELDGQVVYCNDVLPVNETLIMDAQGGVGDVTYEWSYGGSTTGTNTFVVDNPMEVFVEATDACGRKLYDTVEFKINTATTTASVDRAYICEGDIVTLSCPEAVEYVWTSTPEDSLLATNNNVREPQAQPKQNTTYTVEITDEFTCKATASVSVNVVPSLKAELFLTPTRTTTTNTTVRFEDRTVGSFSREWDFGDGNTSEALSGYNVYPTGDTGTYEVRLIAYNQADCPDTAYGIVQIVPEFAIWLPKAFTPGSDDVNATFGPSFSIEKEYELVIYSRNGGKIFQSTPEVKRWDGKYEGGDYVPNGVYIYDLMYRDGENRLQRKTGTITVILDKQE</sequence>
<dbReference type="InterPro" id="IPR035986">
    <property type="entry name" value="PKD_dom_sf"/>
</dbReference>
<dbReference type="InterPro" id="IPR049804">
    <property type="entry name" value="Choice_anch_L"/>
</dbReference>
<name>A0A9D1RH13_9BACT</name>
<dbReference type="InterPro" id="IPR013783">
    <property type="entry name" value="Ig-like_fold"/>
</dbReference>
<feature type="chain" id="PRO_5039511225" evidence="1">
    <location>
        <begin position="19"/>
        <end position="762"/>
    </location>
</feature>
<dbReference type="Proteomes" id="UP000824267">
    <property type="component" value="Unassembled WGS sequence"/>
</dbReference>
<evidence type="ECO:0000313" key="4">
    <source>
        <dbReference type="Proteomes" id="UP000824267"/>
    </source>
</evidence>
<dbReference type="Pfam" id="PF13585">
    <property type="entry name" value="CHU_C"/>
    <property type="match status" value="1"/>
</dbReference>
<dbReference type="EMBL" id="DXGG01000112">
    <property type="protein sequence ID" value="HIW87290.1"/>
    <property type="molecule type" value="Genomic_DNA"/>
</dbReference>
<gene>
    <name evidence="3" type="ORF">IAC47_03330</name>
</gene>
<evidence type="ECO:0000259" key="2">
    <source>
        <dbReference type="PROSITE" id="PS50093"/>
    </source>
</evidence>
<accession>A0A9D1RH13</accession>
<dbReference type="NCBIfam" id="NF038133">
    <property type="entry name" value="choice_anch_L"/>
    <property type="match status" value="1"/>
</dbReference>